<accession>A0A931J236</accession>
<dbReference type="PROSITE" id="PS51257">
    <property type="entry name" value="PROKAR_LIPOPROTEIN"/>
    <property type="match status" value="1"/>
</dbReference>
<name>A0A931J236_9BURK</name>
<dbReference type="EMBL" id="JAEDAK010000009">
    <property type="protein sequence ID" value="MBH9578106.1"/>
    <property type="molecule type" value="Genomic_DNA"/>
</dbReference>
<evidence type="ECO:0000313" key="5">
    <source>
        <dbReference type="EMBL" id="MBH9578106.1"/>
    </source>
</evidence>
<evidence type="ECO:0000256" key="3">
    <source>
        <dbReference type="SAM" id="MobiDB-lite"/>
    </source>
</evidence>
<feature type="chain" id="PRO_5037542827" description="N-acetylneuraminate epimerase" evidence="4">
    <location>
        <begin position="28"/>
        <end position="475"/>
    </location>
</feature>
<reference evidence="5" key="1">
    <citation type="submission" date="2020-12" db="EMBL/GenBank/DDBJ databases">
        <title>The genome sequence of Inhella sp. 1Y17.</title>
        <authorList>
            <person name="Liu Y."/>
        </authorList>
    </citation>
    <scope>NUCLEOTIDE SEQUENCE</scope>
    <source>
        <strain evidence="5">1Y17</strain>
    </source>
</reference>
<feature type="region of interest" description="Disordered" evidence="3">
    <location>
        <begin position="24"/>
        <end position="54"/>
    </location>
</feature>
<feature type="signal peptide" evidence="4">
    <location>
        <begin position="1"/>
        <end position="27"/>
    </location>
</feature>
<dbReference type="PANTHER" id="PTHR45632:SF3">
    <property type="entry name" value="KELCH-LIKE PROTEIN 32"/>
    <property type="match status" value="1"/>
</dbReference>
<feature type="region of interest" description="Disordered" evidence="3">
    <location>
        <begin position="227"/>
        <end position="247"/>
    </location>
</feature>
<keyword evidence="2" id="KW-0677">Repeat</keyword>
<organism evidence="5 6">
    <name type="scientific">Inhella proteolytica</name>
    <dbReference type="NCBI Taxonomy" id="2795029"/>
    <lineage>
        <taxon>Bacteria</taxon>
        <taxon>Pseudomonadati</taxon>
        <taxon>Pseudomonadota</taxon>
        <taxon>Betaproteobacteria</taxon>
        <taxon>Burkholderiales</taxon>
        <taxon>Sphaerotilaceae</taxon>
        <taxon>Inhella</taxon>
    </lineage>
</organism>
<dbReference type="PANTHER" id="PTHR45632">
    <property type="entry name" value="LD33804P"/>
    <property type="match status" value="1"/>
</dbReference>
<comment type="caution">
    <text evidence="5">The sequence shown here is derived from an EMBL/GenBank/DDBJ whole genome shotgun (WGS) entry which is preliminary data.</text>
</comment>
<feature type="compositionally biased region" description="Polar residues" evidence="3">
    <location>
        <begin position="229"/>
        <end position="240"/>
    </location>
</feature>
<keyword evidence="6" id="KW-1185">Reference proteome</keyword>
<dbReference type="InterPro" id="IPR006652">
    <property type="entry name" value="Kelch_1"/>
</dbReference>
<proteinExistence type="predicted"/>
<dbReference type="SUPFAM" id="SSF117281">
    <property type="entry name" value="Kelch motif"/>
    <property type="match status" value="2"/>
</dbReference>
<evidence type="ECO:0000256" key="1">
    <source>
        <dbReference type="ARBA" id="ARBA00022441"/>
    </source>
</evidence>
<feature type="compositionally biased region" description="Pro residues" evidence="3">
    <location>
        <begin position="31"/>
        <end position="52"/>
    </location>
</feature>
<evidence type="ECO:0000313" key="6">
    <source>
        <dbReference type="Proteomes" id="UP000613266"/>
    </source>
</evidence>
<evidence type="ECO:0000256" key="2">
    <source>
        <dbReference type="ARBA" id="ARBA00022737"/>
    </source>
</evidence>
<keyword evidence="4" id="KW-0732">Signal</keyword>
<dbReference type="InterPro" id="IPR037293">
    <property type="entry name" value="Gal_Oxidase_central_sf"/>
</dbReference>
<dbReference type="Gene3D" id="2.130.10.80">
    <property type="entry name" value="Galactose oxidase/kelch, beta-propeller"/>
    <property type="match status" value="5"/>
</dbReference>
<evidence type="ECO:0000256" key="4">
    <source>
        <dbReference type="SAM" id="SignalP"/>
    </source>
</evidence>
<evidence type="ECO:0008006" key="7">
    <source>
        <dbReference type="Google" id="ProtNLM"/>
    </source>
</evidence>
<gene>
    <name evidence="5" type="ORF">I7X39_14460</name>
</gene>
<protein>
    <recommendedName>
        <fullName evidence="7">N-acetylneuraminate epimerase</fullName>
    </recommendedName>
</protein>
<dbReference type="SMART" id="SM00612">
    <property type="entry name" value="Kelch"/>
    <property type="match status" value="5"/>
</dbReference>
<dbReference type="Proteomes" id="UP000613266">
    <property type="component" value="Unassembled WGS sequence"/>
</dbReference>
<keyword evidence="1" id="KW-0880">Kelch repeat</keyword>
<sequence length="475" mass="49361">MPFRRLRGPACALLVAAALSACGGGGAGSPAPEPNQPPPTNPPPTNPPPGNPAPRVLSFQADRSEVFVGGSVLLKAEFEGQYGRLDPEGSALQSGQSLRVGPLDREREFRLVVGSAGRQDAEAVLRVPVRFRDRYVNLPQPLHLSQHAALLADDGSVLLIGGSRGGGALSDRVDRYDPQSGSILPFGQLLSGRAAPVATRLPQGQILITGGFLSGADWRAAELLDERTGQSQPAGTMSTPRTDHAAAPLPGGRVLVAGGVVSYGGSAPAISATAEIWEPATRSFRRLATGLHSARTGHTMTVLANGKILIVGGHSDNPAAPLAELFDPATERFTPVESGLPLRSQHAALMGPDGRVLILGGELGGENPQPSASVLRFDPASGHFAELPPLRQPRSQVRGAMLPSGQVLLFGGQTAANSHAWSAERYDPAQGGQALADLAGERAGHSVTRLRSGRVLVVGGESLQGQFNATVQIYE</sequence>
<dbReference type="InterPro" id="IPR015915">
    <property type="entry name" value="Kelch-typ_b-propeller"/>
</dbReference>
<dbReference type="AlphaFoldDB" id="A0A931J236"/>